<evidence type="ECO:0000256" key="1">
    <source>
        <dbReference type="ARBA" id="ARBA00022737"/>
    </source>
</evidence>
<dbReference type="PANTHER" id="PTHR47447:SF17">
    <property type="entry name" value="OS12G0638900 PROTEIN"/>
    <property type="match status" value="1"/>
</dbReference>
<organism evidence="2 3">
    <name type="scientific">Symbiodinium natans</name>
    <dbReference type="NCBI Taxonomy" id="878477"/>
    <lineage>
        <taxon>Eukaryota</taxon>
        <taxon>Sar</taxon>
        <taxon>Alveolata</taxon>
        <taxon>Dinophyceae</taxon>
        <taxon>Suessiales</taxon>
        <taxon>Symbiodiniaceae</taxon>
        <taxon>Symbiodinium</taxon>
    </lineage>
</organism>
<accession>A0A812JNC9</accession>
<gene>
    <name evidence="2" type="primary">EMB2076</name>
    <name evidence="2" type="ORF">SNAT2548_LOCUS6644</name>
</gene>
<comment type="caution">
    <text evidence="2">The sequence shown here is derived from an EMBL/GenBank/DDBJ whole genome shotgun (WGS) entry which is preliminary data.</text>
</comment>
<dbReference type="PANTHER" id="PTHR47447">
    <property type="entry name" value="OS03G0856100 PROTEIN"/>
    <property type="match status" value="1"/>
</dbReference>
<dbReference type="Pfam" id="PF01535">
    <property type="entry name" value="PPR"/>
    <property type="match status" value="1"/>
</dbReference>
<keyword evidence="3" id="KW-1185">Reference proteome</keyword>
<dbReference type="InterPro" id="IPR002885">
    <property type="entry name" value="PPR_rpt"/>
</dbReference>
<evidence type="ECO:0000313" key="3">
    <source>
        <dbReference type="Proteomes" id="UP000604046"/>
    </source>
</evidence>
<keyword evidence="1" id="KW-0677">Repeat</keyword>
<name>A0A812JNC9_9DINO</name>
<reference evidence="2" key="1">
    <citation type="submission" date="2021-02" db="EMBL/GenBank/DDBJ databases">
        <authorList>
            <person name="Dougan E. K."/>
            <person name="Rhodes N."/>
            <person name="Thang M."/>
            <person name="Chan C."/>
        </authorList>
    </citation>
    <scope>NUCLEOTIDE SEQUENCE</scope>
</reference>
<dbReference type="AlphaFoldDB" id="A0A812JNC9"/>
<dbReference type="Proteomes" id="UP000604046">
    <property type="component" value="Unassembled WGS sequence"/>
</dbReference>
<evidence type="ECO:0000313" key="2">
    <source>
        <dbReference type="EMBL" id="CAE7206968.1"/>
    </source>
</evidence>
<protein>
    <submittedName>
        <fullName evidence="2">EMB2076 protein</fullName>
    </submittedName>
</protein>
<sequence length="323" mass="35147">MRAAARRLAAASDEAGLWRRRTFVADFLARGGPRRRPGPSRPRELVAALVQHGRSHDWQKAVQLLRDCPADAGAWHAAAAACAAAAQWRSCLATLEGRLDDTPNWNVMMAACQASAQWRVALAIYSNALHRGRLPPRLSLLSACERGSAWHVALQILAAGGEDAEKASATVMSACSRALQWQLSLSLLDEVCSSRIRPDARSLTTGITACERGRKWPWALTIFTKLAAEGKEDVVALNATLGSLAGHWWKALELVSGRMADATEGTYHALLGALEVSSRWWHALDLFYEAQRKGLCGLVGLNSTCSALEKERPWVDSRHLAVA</sequence>
<proteinExistence type="predicted"/>
<dbReference type="EMBL" id="CAJNDS010000446">
    <property type="protein sequence ID" value="CAE7206968.1"/>
    <property type="molecule type" value="Genomic_DNA"/>
</dbReference>
<dbReference type="Gene3D" id="1.25.40.10">
    <property type="entry name" value="Tetratricopeptide repeat domain"/>
    <property type="match status" value="2"/>
</dbReference>
<dbReference type="InterPro" id="IPR011990">
    <property type="entry name" value="TPR-like_helical_dom_sf"/>
</dbReference>
<dbReference type="OrthoDB" id="10473810at2759"/>